<dbReference type="InterPro" id="IPR014027">
    <property type="entry name" value="UDP-Glc/GDP-Man_DH_C"/>
</dbReference>
<evidence type="ECO:0000313" key="13">
    <source>
        <dbReference type="EMBL" id="TGU72185.1"/>
    </source>
</evidence>
<dbReference type="PANTHER" id="PTHR43750">
    <property type="entry name" value="UDP-GLUCOSE 6-DEHYDROGENASE TUAD"/>
    <property type="match status" value="1"/>
</dbReference>
<evidence type="ECO:0000256" key="4">
    <source>
        <dbReference type="ARBA" id="ARBA00015132"/>
    </source>
</evidence>
<evidence type="ECO:0000256" key="11">
    <source>
        <dbReference type="PIRSR" id="PIRSR500134-3"/>
    </source>
</evidence>
<sequence length="450" mass="49820">MKICVIGSGYVGLVAGTCFAESGNDVICVDVDEQKIEGLKRGIIPIYEPGLKEMVLRNREEGRLNFTTDLDAAVKESLVCFIAVGTPPGADGSADLQYVLAVARNIGRSMESFKIIVDKSTVPVGTADKVRAAVTEELALRGTHIEFDVVSNPEFLKEGAAIDDFMKPDRVVIGTDNVRTAEIMKELYSAFMRKSNRMLVMDIRSAEMTKYAANAMLATRITFMNQVANLCEVMGADVMAVREGIGSDSRIGYDFLFPGVGYGGSCFPKDVKALVRTADECNYDFVLLKAVEEANERQKRILSDKIERRLGQGGAKPLAGKSFAVWGLSFKPRTDDMREAPSLTIINRLLELGATVQAHDPEALNEAKKHFGDRIGYHMNQYEPLKGADGLVIITEWNEYRNPDFDRIKKLLVNPVIFDGRNLYQPERMREIGFEYLPIGRNGAAVCEME</sequence>
<dbReference type="InterPro" id="IPR008927">
    <property type="entry name" value="6-PGluconate_DH-like_C_sf"/>
</dbReference>
<feature type="binding site" evidence="11">
    <location>
        <position position="121"/>
    </location>
    <ligand>
        <name>NAD(+)</name>
        <dbReference type="ChEBI" id="CHEBI:57540"/>
    </ligand>
</feature>
<feature type="binding site" evidence="11">
    <location>
        <position position="269"/>
    </location>
    <ligand>
        <name>NAD(+)</name>
        <dbReference type="ChEBI" id="CHEBI:57540"/>
    </ligand>
</feature>
<dbReference type="GO" id="GO:0000271">
    <property type="term" value="P:polysaccharide biosynthetic process"/>
    <property type="evidence" value="ECO:0007669"/>
    <property type="project" value="InterPro"/>
</dbReference>
<feature type="binding site" evidence="11">
    <location>
        <position position="35"/>
    </location>
    <ligand>
        <name>NAD(+)</name>
        <dbReference type="ChEBI" id="CHEBI:57540"/>
    </ligand>
</feature>
<dbReference type="UniPathway" id="UPA00038">
    <property type="reaction ID" value="UER00491"/>
</dbReference>
<evidence type="ECO:0000256" key="3">
    <source>
        <dbReference type="ARBA" id="ARBA00012954"/>
    </source>
</evidence>
<dbReference type="InterPro" id="IPR036220">
    <property type="entry name" value="UDP-Glc/GDP-Man_DH_C_sf"/>
</dbReference>
<evidence type="ECO:0000256" key="1">
    <source>
        <dbReference type="ARBA" id="ARBA00004701"/>
    </source>
</evidence>
<dbReference type="InterPro" id="IPR017476">
    <property type="entry name" value="UDP-Glc/GDP-Man"/>
</dbReference>
<dbReference type="Gene3D" id="3.40.50.720">
    <property type="entry name" value="NAD(P)-binding Rossmann-like Domain"/>
    <property type="match status" value="2"/>
</dbReference>
<gene>
    <name evidence="13" type="ORF">E4633_07680</name>
</gene>
<comment type="similarity">
    <text evidence="2 8">Belongs to the UDP-glucose/GDP-mannose dehydrogenase family.</text>
</comment>
<evidence type="ECO:0000256" key="9">
    <source>
        <dbReference type="PIRSR" id="PIRSR500134-1"/>
    </source>
</evidence>
<feature type="binding site" evidence="11">
    <location>
        <position position="86"/>
    </location>
    <ligand>
        <name>NAD(+)</name>
        <dbReference type="ChEBI" id="CHEBI:57540"/>
    </ligand>
</feature>
<reference evidence="13 14" key="1">
    <citation type="submission" date="2019-04" db="EMBL/GenBank/DDBJ databases">
        <title>Geobacter oryzae sp. nov., ferric-reducing bacteria isolated from paddy soil.</title>
        <authorList>
            <person name="Xu Z."/>
            <person name="Masuda Y."/>
            <person name="Itoh H."/>
            <person name="Senoo K."/>
        </authorList>
    </citation>
    <scope>NUCLEOTIDE SEQUENCE [LARGE SCALE GENOMIC DNA]</scope>
    <source>
        <strain evidence="13 14">Red111</strain>
    </source>
</reference>
<keyword evidence="5 8" id="KW-0560">Oxidoreductase</keyword>
<dbReference type="NCBIfam" id="TIGR03026">
    <property type="entry name" value="NDP-sugDHase"/>
    <property type="match status" value="1"/>
</dbReference>
<feature type="binding site" evidence="10">
    <location>
        <begin position="155"/>
        <end position="158"/>
    </location>
    <ligand>
        <name>substrate</name>
    </ligand>
</feature>
<dbReference type="AlphaFoldDB" id="A0A4S1CF60"/>
<comment type="pathway">
    <text evidence="1">Nucleotide-sugar biosynthesis; UDP-alpha-D-glucuronate biosynthesis; UDP-alpha-D-glucuronate from UDP-alpha-D-glucose: step 1/1.</text>
</comment>
<feature type="binding site" evidence="11">
    <location>
        <position position="338"/>
    </location>
    <ligand>
        <name>NAD(+)</name>
        <dbReference type="ChEBI" id="CHEBI:57540"/>
    </ligand>
</feature>
<dbReference type="Pfam" id="PF03721">
    <property type="entry name" value="UDPG_MGDP_dh_N"/>
    <property type="match status" value="1"/>
</dbReference>
<organism evidence="13 14">
    <name type="scientific">Geomonas terrae</name>
    <dbReference type="NCBI Taxonomy" id="2562681"/>
    <lineage>
        <taxon>Bacteria</taxon>
        <taxon>Pseudomonadati</taxon>
        <taxon>Thermodesulfobacteriota</taxon>
        <taxon>Desulfuromonadia</taxon>
        <taxon>Geobacterales</taxon>
        <taxon>Geobacteraceae</taxon>
        <taxon>Geomonas</taxon>
    </lineage>
</organism>
<feature type="binding site" evidence="10">
    <location>
        <position position="210"/>
    </location>
    <ligand>
        <name>substrate</name>
    </ligand>
</feature>
<dbReference type="InterPro" id="IPR001732">
    <property type="entry name" value="UDP-Glc/GDP-Man_DH_N"/>
</dbReference>
<dbReference type="Pfam" id="PF03720">
    <property type="entry name" value="UDPG_MGDP_dh_C"/>
    <property type="match status" value="1"/>
</dbReference>
<keyword evidence="6 8" id="KW-0520">NAD</keyword>
<dbReference type="SMART" id="SM00984">
    <property type="entry name" value="UDPG_MGDP_dh_C"/>
    <property type="match status" value="1"/>
</dbReference>
<dbReference type="Pfam" id="PF00984">
    <property type="entry name" value="UDPG_MGDP_dh"/>
    <property type="match status" value="1"/>
</dbReference>
<dbReference type="RefSeq" id="WP_135869673.1">
    <property type="nucleotide sequence ID" value="NZ_SRSC01000002.1"/>
</dbReference>
<evidence type="ECO:0000313" key="14">
    <source>
        <dbReference type="Proteomes" id="UP000306416"/>
    </source>
</evidence>
<dbReference type="InterPro" id="IPR014026">
    <property type="entry name" value="UDP-Glc/GDP-Man_DH_dimer"/>
</dbReference>
<dbReference type="GO" id="GO:0006065">
    <property type="term" value="P:UDP-glucuronate biosynthetic process"/>
    <property type="evidence" value="ECO:0007669"/>
    <property type="project" value="UniProtKB-UniPathway"/>
</dbReference>
<feature type="binding site" evidence="11">
    <location>
        <position position="158"/>
    </location>
    <ligand>
        <name>NAD(+)</name>
        <dbReference type="ChEBI" id="CHEBI:57540"/>
    </ligand>
</feature>
<dbReference type="SUPFAM" id="SSF48179">
    <property type="entry name" value="6-phosphogluconate dehydrogenase C-terminal domain-like"/>
    <property type="match status" value="1"/>
</dbReference>
<dbReference type="GO" id="GO:0003979">
    <property type="term" value="F:UDP-glucose 6-dehydrogenase activity"/>
    <property type="evidence" value="ECO:0007669"/>
    <property type="project" value="UniProtKB-EC"/>
</dbReference>
<accession>A0A4S1CF60</accession>
<evidence type="ECO:0000256" key="10">
    <source>
        <dbReference type="PIRSR" id="PIRSR500134-2"/>
    </source>
</evidence>
<comment type="caution">
    <text evidence="13">The sequence shown here is derived from an EMBL/GenBank/DDBJ whole genome shotgun (WGS) entry which is preliminary data.</text>
</comment>
<dbReference type="EMBL" id="SRSC01000002">
    <property type="protein sequence ID" value="TGU72185.1"/>
    <property type="molecule type" value="Genomic_DNA"/>
</dbReference>
<comment type="catalytic activity">
    <reaction evidence="7 8">
        <text>UDP-alpha-D-glucose + 2 NAD(+) + H2O = UDP-alpha-D-glucuronate + 2 NADH + 3 H(+)</text>
        <dbReference type="Rhea" id="RHEA:23596"/>
        <dbReference type="ChEBI" id="CHEBI:15377"/>
        <dbReference type="ChEBI" id="CHEBI:15378"/>
        <dbReference type="ChEBI" id="CHEBI:57540"/>
        <dbReference type="ChEBI" id="CHEBI:57945"/>
        <dbReference type="ChEBI" id="CHEBI:58052"/>
        <dbReference type="ChEBI" id="CHEBI:58885"/>
        <dbReference type="EC" id="1.1.1.22"/>
    </reaction>
</comment>
<dbReference type="InterPro" id="IPR036291">
    <property type="entry name" value="NAD(P)-bd_dom_sf"/>
</dbReference>
<dbReference type="PIRSF" id="PIRSF000124">
    <property type="entry name" value="UDPglc_GDPman_dh"/>
    <property type="match status" value="1"/>
</dbReference>
<protein>
    <recommendedName>
        <fullName evidence="4 8">UDP-glucose 6-dehydrogenase</fullName>
        <ecNumber evidence="3 8">1.1.1.22</ecNumber>
    </recommendedName>
</protein>
<dbReference type="Proteomes" id="UP000306416">
    <property type="component" value="Unassembled WGS sequence"/>
</dbReference>
<feature type="binding site" evidence="11">
    <location>
        <position position="30"/>
    </location>
    <ligand>
        <name>NAD(+)</name>
        <dbReference type="ChEBI" id="CHEBI:57540"/>
    </ligand>
</feature>
<dbReference type="Gene3D" id="1.20.5.100">
    <property type="entry name" value="Cytochrome c1, transmembrane anchor, C-terminal"/>
    <property type="match status" value="1"/>
</dbReference>
<dbReference type="PANTHER" id="PTHR43750:SF3">
    <property type="entry name" value="UDP-GLUCOSE 6-DEHYDROGENASE TUAD"/>
    <property type="match status" value="1"/>
</dbReference>
<evidence type="ECO:0000256" key="7">
    <source>
        <dbReference type="ARBA" id="ARBA00047473"/>
    </source>
</evidence>
<name>A0A4S1CF60_9BACT</name>
<dbReference type="SUPFAM" id="SSF51735">
    <property type="entry name" value="NAD(P)-binding Rossmann-fold domains"/>
    <property type="match status" value="1"/>
</dbReference>
<dbReference type="EC" id="1.1.1.22" evidence="3 8"/>
<evidence type="ECO:0000256" key="8">
    <source>
        <dbReference type="PIRNR" id="PIRNR000124"/>
    </source>
</evidence>
<dbReference type="SUPFAM" id="SSF52413">
    <property type="entry name" value="UDP-glucose/GDP-mannose dehydrogenase C-terminal domain"/>
    <property type="match status" value="1"/>
</dbReference>
<proteinExistence type="inferred from homology"/>
<evidence type="ECO:0000256" key="5">
    <source>
        <dbReference type="ARBA" id="ARBA00023002"/>
    </source>
</evidence>
<dbReference type="PIRSF" id="PIRSF500134">
    <property type="entry name" value="UDPglc_DH_bac"/>
    <property type="match status" value="1"/>
</dbReference>
<feature type="binding site" evidence="10">
    <location>
        <position position="331"/>
    </location>
    <ligand>
        <name>substrate</name>
    </ligand>
</feature>
<evidence type="ECO:0000256" key="6">
    <source>
        <dbReference type="ARBA" id="ARBA00023027"/>
    </source>
</evidence>
<evidence type="ECO:0000256" key="2">
    <source>
        <dbReference type="ARBA" id="ARBA00006601"/>
    </source>
</evidence>
<dbReference type="GO" id="GO:0051287">
    <property type="term" value="F:NAD binding"/>
    <property type="evidence" value="ECO:0007669"/>
    <property type="project" value="InterPro"/>
</dbReference>
<feature type="binding site" evidence="10">
    <location>
        <position position="263"/>
    </location>
    <ligand>
        <name>substrate</name>
    </ligand>
</feature>
<keyword evidence="14" id="KW-1185">Reference proteome</keyword>
<feature type="binding site" evidence="10">
    <location>
        <begin position="255"/>
        <end position="259"/>
    </location>
    <ligand>
        <name>substrate</name>
    </ligand>
</feature>
<feature type="domain" description="UDP-glucose/GDP-mannose dehydrogenase C-terminal" evidence="12">
    <location>
        <begin position="324"/>
        <end position="426"/>
    </location>
</feature>
<feature type="active site" description="Nucleophile" evidence="9">
    <location>
        <position position="266"/>
    </location>
</feature>
<evidence type="ECO:0000259" key="12">
    <source>
        <dbReference type="SMART" id="SM00984"/>
    </source>
</evidence>
<dbReference type="InterPro" id="IPR028357">
    <property type="entry name" value="UDPglc_DH_bac"/>
</dbReference>